<feature type="region of interest" description="Disordered" evidence="1">
    <location>
        <begin position="28"/>
        <end position="63"/>
    </location>
</feature>
<protein>
    <submittedName>
        <fullName evidence="2">Uncharacterized protein</fullName>
    </submittedName>
</protein>
<evidence type="ECO:0000313" key="3">
    <source>
        <dbReference type="Proteomes" id="UP001149074"/>
    </source>
</evidence>
<dbReference type="EMBL" id="JAPQKI010000002">
    <property type="protein sequence ID" value="KAJ5111085.1"/>
    <property type="molecule type" value="Genomic_DNA"/>
</dbReference>
<dbReference type="GeneID" id="81353093"/>
<gene>
    <name evidence="2" type="ORF">N7532_001620</name>
</gene>
<accession>A0A9W9G2U4</accession>
<evidence type="ECO:0000256" key="1">
    <source>
        <dbReference type="SAM" id="MobiDB-lite"/>
    </source>
</evidence>
<evidence type="ECO:0000313" key="2">
    <source>
        <dbReference type="EMBL" id="KAJ5111085.1"/>
    </source>
</evidence>
<reference evidence="2" key="1">
    <citation type="submission" date="2022-11" db="EMBL/GenBank/DDBJ databases">
        <authorList>
            <person name="Petersen C."/>
        </authorList>
    </citation>
    <scope>NUCLEOTIDE SEQUENCE</scope>
    <source>
        <strain evidence="2">IBT 30761</strain>
    </source>
</reference>
<dbReference type="RefSeq" id="XP_056479155.1">
    <property type="nucleotide sequence ID" value="XM_056614114.1"/>
</dbReference>
<dbReference type="Proteomes" id="UP001149074">
    <property type="component" value="Unassembled WGS sequence"/>
</dbReference>
<reference evidence="2" key="2">
    <citation type="journal article" date="2023" name="IMA Fungus">
        <title>Comparative genomic study of the Penicillium genus elucidates a diverse pangenome and 15 lateral gene transfer events.</title>
        <authorList>
            <person name="Petersen C."/>
            <person name="Sorensen T."/>
            <person name="Nielsen M.R."/>
            <person name="Sondergaard T.E."/>
            <person name="Sorensen J.L."/>
            <person name="Fitzpatrick D.A."/>
            <person name="Frisvad J.C."/>
            <person name="Nielsen K.L."/>
        </authorList>
    </citation>
    <scope>NUCLEOTIDE SEQUENCE</scope>
    <source>
        <strain evidence="2">IBT 30761</strain>
    </source>
</reference>
<comment type="caution">
    <text evidence="2">The sequence shown here is derived from an EMBL/GenBank/DDBJ whole genome shotgun (WGS) entry which is preliminary data.</text>
</comment>
<dbReference type="AlphaFoldDB" id="A0A9W9G2U4"/>
<proteinExistence type="predicted"/>
<keyword evidence="3" id="KW-1185">Reference proteome</keyword>
<name>A0A9W9G2U4_9EURO</name>
<sequence length="63" mass="6689">MVAFRGIPSNPKGFLLPGAGDISAPLHVESRRGSQVAPQNFEEGGGDIPSSLDATQSRRRARE</sequence>
<organism evidence="2 3">
    <name type="scientific">Penicillium argentinense</name>
    <dbReference type="NCBI Taxonomy" id="1131581"/>
    <lineage>
        <taxon>Eukaryota</taxon>
        <taxon>Fungi</taxon>
        <taxon>Dikarya</taxon>
        <taxon>Ascomycota</taxon>
        <taxon>Pezizomycotina</taxon>
        <taxon>Eurotiomycetes</taxon>
        <taxon>Eurotiomycetidae</taxon>
        <taxon>Eurotiales</taxon>
        <taxon>Aspergillaceae</taxon>
        <taxon>Penicillium</taxon>
    </lineage>
</organism>